<gene>
    <name evidence="4" type="ORF">N7476_005116</name>
</gene>
<dbReference type="GO" id="GO:0008061">
    <property type="term" value="F:chitin binding"/>
    <property type="evidence" value="ECO:0007669"/>
    <property type="project" value="UniProtKB-KW"/>
</dbReference>
<reference evidence="4" key="1">
    <citation type="submission" date="2022-12" db="EMBL/GenBank/DDBJ databases">
        <authorList>
            <person name="Petersen C."/>
        </authorList>
    </citation>
    <scope>NUCLEOTIDE SEQUENCE</scope>
    <source>
        <strain evidence="4">IBT 21472</strain>
    </source>
</reference>
<dbReference type="InterPro" id="IPR052210">
    <property type="entry name" value="LysM1-like"/>
</dbReference>
<dbReference type="SUPFAM" id="SSF53955">
    <property type="entry name" value="Lysozyme-like"/>
    <property type="match status" value="1"/>
</dbReference>
<dbReference type="EMBL" id="JAPZBO010000004">
    <property type="protein sequence ID" value="KAJ5318696.1"/>
    <property type="molecule type" value="Genomic_DNA"/>
</dbReference>
<keyword evidence="5" id="KW-1185">Reference proteome</keyword>
<dbReference type="PANTHER" id="PTHR34997:SF1">
    <property type="entry name" value="PEPTIDOGLYCAN-BINDING LYSIN DOMAIN"/>
    <property type="match status" value="1"/>
</dbReference>
<evidence type="ECO:0000259" key="3">
    <source>
        <dbReference type="PROSITE" id="PS51782"/>
    </source>
</evidence>
<feature type="non-terminal residue" evidence="4">
    <location>
        <position position="1"/>
    </location>
</feature>
<proteinExistence type="predicted"/>
<dbReference type="SUPFAM" id="SSF54106">
    <property type="entry name" value="LysM domain"/>
    <property type="match status" value="1"/>
</dbReference>
<evidence type="ECO:0000313" key="4">
    <source>
        <dbReference type="EMBL" id="KAJ5318696.1"/>
    </source>
</evidence>
<keyword evidence="2" id="KW-0843">Virulence</keyword>
<accession>A0A9W9PYU5</accession>
<name>A0A9W9PYU5_9EURO</name>
<keyword evidence="1" id="KW-0147">Chitin-binding</keyword>
<protein>
    <recommendedName>
        <fullName evidence="3">LysM domain-containing protein</fullName>
    </recommendedName>
</protein>
<feature type="domain" description="LysM" evidence="3">
    <location>
        <begin position="325"/>
        <end position="371"/>
    </location>
</feature>
<evidence type="ECO:0000313" key="5">
    <source>
        <dbReference type="Proteomes" id="UP001147746"/>
    </source>
</evidence>
<evidence type="ECO:0000256" key="2">
    <source>
        <dbReference type="ARBA" id="ARBA00023026"/>
    </source>
</evidence>
<dbReference type="Pfam" id="PF01476">
    <property type="entry name" value="LysM"/>
    <property type="match status" value="1"/>
</dbReference>
<dbReference type="InterPro" id="IPR018392">
    <property type="entry name" value="LysM"/>
</dbReference>
<comment type="caution">
    <text evidence="4">The sequence shown here is derived from an EMBL/GenBank/DDBJ whole genome shotgun (WGS) entry which is preliminary data.</text>
</comment>
<reference evidence="4" key="2">
    <citation type="journal article" date="2023" name="IMA Fungus">
        <title>Comparative genomic study of the Penicillium genus elucidates a diverse pangenome and 15 lateral gene transfer events.</title>
        <authorList>
            <person name="Petersen C."/>
            <person name="Sorensen T."/>
            <person name="Nielsen M.R."/>
            <person name="Sondergaard T.E."/>
            <person name="Sorensen J.L."/>
            <person name="Fitzpatrick D.A."/>
            <person name="Frisvad J.C."/>
            <person name="Nielsen K.L."/>
        </authorList>
    </citation>
    <scope>NUCLEOTIDE SEQUENCE</scope>
    <source>
        <strain evidence="4">IBT 21472</strain>
    </source>
</reference>
<dbReference type="Gene3D" id="3.10.350.10">
    <property type="entry name" value="LysM domain"/>
    <property type="match status" value="1"/>
</dbReference>
<dbReference type="Gene3D" id="1.10.530.10">
    <property type="match status" value="1"/>
</dbReference>
<organism evidence="4 5">
    <name type="scientific">Penicillium atrosanguineum</name>
    <dbReference type="NCBI Taxonomy" id="1132637"/>
    <lineage>
        <taxon>Eukaryota</taxon>
        <taxon>Fungi</taxon>
        <taxon>Dikarya</taxon>
        <taxon>Ascomycota</taxon>
        <taxon>Pezizomycotina</taxon>
        <taxon>Eurotiomycetes</taxon>
        <taxon>Eurotiomycetidae</taxon>
        <taxon>Eurotiales</taxon>
        <taxon>Aspergillaceae</taxon>
        <taxon>Penicillium</taxon>
    </lineage>
</organism>
<dbReference type="PANTHER" id="PTHR34997">
    <property type="entry name" value="AM15"/>
    <property type="match status" value="1"/>
</dbReference>
<dbReference type="Proteomes" id="UP001147746">
    <property type="component" value="Unassembled WGS sequence"/>
</dbReference>
<dbReference type="PROSITE" id="PS51782">
    <property type="entry name" value="LYSM"/>
    <property type="match status" value="1"/>
</dbReference>
<dbReference type="InterPro" id="IPR023346">
    <property type="entry name" value="Lysozyme-like_dom_sf"/>
</dbReference>
<dbReference type="AlphaFoldDB" id="A0A9W9PYU5"/>
<evidence type="ECO:0000256" key="1">
    <source>
        <dbReference type="ARBA" id="ARBA00022669"/>
    </source>
</evidence>
<dbReference type="InterPro" id="IPR036779">
    <property type="entry name" value="LysM_dom_sf"/>
</dbReference>
<sequence>YAGIVFFLYVITTTQSLELSKESSISSRLLADRGSSSYFSTFGGNGEPADGWPSMSQWIPTFTEMFDKNKAILKASCVQFDAKQDSDEEISYLSSSIQTVAASSGVDARFILAIVLQESNGCVRVGTTDNGVTNPGLMQSHAGTGSCGSDKQSPCAKSEILQMIKDGTEGTPSGDGLKQCLTKNGKNGATAYYRAARCYNSGSVASSGNLGQGGSTHCYVSDVVNRLLGWFSGPSACNEATVGSLSNAQSVGSSSADLPSSLSTSASSSGQSVLFSSAAAQLSSSTTESLSFATSTTTRASTSYPRPSSTPCVPIYPYAISNCRVYATVEPGDYCQKIETEHGISAAQLRNWNPGLDDACTNLWCGYRYCVEA</sequence>
<dbReference type="CDD" id="cd00118">
    <property type="entry name" value="LysM"/>
    <property type="match status" value="1"/>
</dbReference>